<evidence type="ECO:0000256" key="1">
    <source>
        <dbReference type="ARBA" id="ARBA00022448"/>
    </source>
</evidence>
<keyword evidence="7" id="KW-1185">Reference proteome</keyword>
<dbReference type="PROSITE" id="PS00211">
    <property type="entry name" value="ABC_TRANSPORTER_1"/>
    <property type="match status" value="1"/>
</dbReference>
<dbReference type="PANTHER" id="PTHR42788:SF13">
    <property type="entry name" value="ALIPHATIC SULFONATES IMPORT ATP-BINDING PROTEIN SSUB"/>
    <property type="match status" value="1"/>
</dbReference>
<dbReference type="CDD" id="cd03293">
    <property type="entry name" value="ABC_NrtD_SsuB_transporters"/>
    <property type="match status" value="1"/>
</dbReference>
<dbReference type="Gene3D" id="3.40.50.300">
    <property type="entry name" value="P-loop containing nucleotide triphosphate hydrolases"/>
    <property type="match status" value="1"/>
</dbReference>
<dbReference type="Proteomes" id="UP000256304">
    <property type="component" value="Unassembled WGS sequence"/>
</dbReference>
<protein>
    <submittedName>
        <fullName evidence="6">NitT/TauT family transport system ATP-binding protein</fullName>
    </submittedName>
</protein>
<organism evidence="6 7">
    <name type="scientific">Paenibacillus taihuensis</name>
    <dbReference type="NCBI Taxonomy" id="1156355"/>
    <lineage>
        <taxon>Bacteria</taxon>
        <taxon>Bacillati</taxon>
        <taxon>Bacillota</taxon>
        <taxon>Bacilli</taxon>
        <taxon>Bacillales</taxon>
        <taxon>Paenibacillaceae</taxon>
        <taxon>Paenibacillus</taxon>
    </lineage>
</organism>
<evidence type="ECO:0000313" key="7">
    <source>
        <dbReference type="Proteomes" id="UP000256304"/>
    </source>
</evidence>
<evidence type="ECO:0000256" key="3">
    <source>
        <dbReference type="ARBA" id="ARBA00022840"/>
    </source>
</evidence>
<reference evidence="6 7" key="1">
    <citation type="submission" date="2018-08" db="EMBL/GenBank/DDBJ databases">
        <title>Genomic Encyclopedia of Type Strains, Phase III (KMG-III): the genomes of soil and plant-associated and newly described type strains.</title>
        <authorList>
            <person name="Whitman W."/>
        </authorList>
    </citation>
    <scope>NUCLEOTIDE SEQUENCE [LARGE SCALE GENOMIC DNA]</scope>
    <source>
        <strain evidence="6 7">CGMCC 1.10966</strain>
    </source>
</reference>
<dbReference type="OrthoDB" id="18967at2"/>
<feature type="region of interest" description="Disordered" evidence="4">
    <location>
        <begin position="1"/>
        <end position="26"/>
    </location>
</feature>
<dbReference type="InterPro" id="IPR017871">
    <property type="entry name" value="ABC_transporter-like_CS"/>
</dbReference>
<evidence type="ECO:0000313" key="6">
    <source>
        <dbReference type="EMBL" id="REE66486.1"/>
    </source>
</evidence>
<dbReference type="PANTHER" id="PTHR42788">
    <property type="entry name" value="TAURINE IMPORT ATP-BINDING PROTEIN-RELATED"/>
    <property type="match status" value="1"/>
</dbReference>
<dbReference type="AlphaFoldDB" id="A0A3D9QUU2"/>
<dbReference type="InterPro" id="IPR003439">
    <property type="entry name" value="ABC_transporter-like_ATP-bd"/>
</dbReference>
<keyword evidence="3 6" id="KW-0067">ATP-binding</keyword>
<dbReference type="EMBL" id="QTTN01000050">
    <property type="protein sequence ID" value="REE66486.1"/>
    <property type="molecule type" value="Genomic_DNA"/>
</dbReference>
<keyword evidence="1" id="KW-0813">Transport</keyword>
<feature type="compositionally biased region" description="Basic and acidic residues" evidence="4">
    <location>
        <begin position="16"/>
        <end position="26"/>
    </location>
</feature>
<comment type="caution">
    <text evidence="6">The sequence shown here is derived from an EMBL/GenBank/DDBJ whole genome shotgun (WGS) entry which is preliminary data.</text>
</comment>
<keyword evidence="2" id="KW-0547">Nucleotide-binding</keyword>
<evidence type="ECO:0000256" key="4">
    <source>
        <dbReference type="SAM" id="MobiDB-lite"/>
    </source>
</evidence>
<feature type="domain" description="ABC transporter" evidence="5">
    <location>
        <begin position="36"/>
        <end position="267"/>
    </location>
</feature>
<evidence type="ECO:0000256" key="2">
    <source>
        <dbReference type="ARBA" id="ARBA00022741"/>
    </source>
</evidence>
<dbReference type="InterPro" id="IPR027417">
    <property type="entry name" value="P-loop_NTPase"/>
</dbReference>
<gene>
    <name evidence="6" type="ORF">A8990_1507</name>
</gene>
<dbReference type="SUPFAM" id="SSF52540">
    <property type="entry name" value="P-loop containing nucleoside triphosphate hydrolases"/>
    <property type="match status" value="1"/>
</dbReference>
<evidence type="ECO:0000259" key="5">
    <source>
        <dbReference type="PROSITE" id="PS50893"/>
    </source>
</evidence>
<dbReference type="InterPro" id="IPR050166">
    <property type="entry name" value="ABC_transporter_ATP-bind"/>
</dbReference>
<dbReference type="PROSITE" id="PS50893">
    <property type="entry name" value="ABC_TRANSPORTER_2"/>
    <property type="match status" value="1"/>
</dbReference>
<name>A0A3D9QUU2_9BACL</name>
<dbReference type="InterPro" id="IPR003593">
    <property type="entry name" value="AAA+_ATPase"/>
</dbReference>
<dbReference type="GO" id="GO:0016887">
    <property type="term" value="F:ATP hydrolysis activity"/>
    <property type="evidence" value="ECO:0007669"/>
    <property type="project" value="InterPro"/>
</dbReference>
<dbReference type="Pfam" id="PF00005">
    <property type="entry name" value="ABC_tran"/>
    <property type="match status" value="1"/>
</dbReference>
<dbReference type="SMART" id="SM00382">
    <property type="entry name" value="AAA"/>
    <property type="match status" value="1"/>
</dbReference>
<sequence>MEAAKRTAEAAPLQDKAGRSVRAVETDKASAQRGEIAISGLSKVYETKKSRFEALRGIDLNVRTNEFVTIVGPSGCGKSTLLRIVAGLDELSEGLVTLDGEEVIGPGAERGMVFQGYTLFPWLTVRENIEYGPKLKGISTLERRAISNHFLKVIKLESFANAYPKQLSGGMKQRVAIARALANRPKVLLMDEPFGALDAQTKLEMQEMLLEVWEKEKTTVLFITHDIDEAVFLSQRVVVMGAGPGRILKTFDVMLPAQRTPEVRELPEFLALKRELGLLLKH</sequence>
<dbReference type="GO" id="GO:0005524">
    <property type="term" value="F:ATP binding"/>
    <property type="evidence" value="ECO:0007669"/>
    <property type="project" value="UniProtKB-KW"/>
</dbReference>
<dbReference type="RefSeq" id="WP_116192220.1">
    <property type="nucleotide sequence ID" value="NZ_QTTN01000050.1"/>
</dbReference>
<accession>A0A3D9QUU2</accession>
<proteinExistence type="predicted"/>